<dbReference type="Proteomes" id="UP000018719">
    <property type="component" value="Unassembled WGS sequence"/>
</dbReference>
<proteinExistence type="predicted"/>
<dbReference type="STRING" id="1049790.LEP1GSC047_0267"/>
<evidence type="ECO:0000313" key="2">
    <source>
        <dbReference type="Proteomes" id="UP000018719"/>
    </source>
</evidence>
<dbReference type="AlphaFoldDB" id="V6H9R7"/>
<accession>V6H9R7</accession>
<dbReference type="EMBL" id="AHMM02000024">
    <property type="protein sequence ID" value="EQA35782.1"/>
    <property type="molecule type" value="Genomic_DNA"/>
</dbReference>
<name>V6H9R7_9LEPT</name>
<sequence length="46" mass="5301">MTFSAVGSHYRIWKLKPNGGTMIFTSFGLVELTRKSVDFPPFFFKN</sequence>
<comment type="caution">
    <text evidence="1">The sequence shown here is derived from an EMBL/GenBank/DDBJ whole genome shotgun (WGS) entry which is preliminary data.</text>
</comment>
<evidence type="ECO:0000313" key="1">
    <source>
        <dbReference type="EMBL" id="EQA35782.1"/>
    </source>
</evidence>
<protein>
    <submittedName>
        <fullName evidence="1">Uncharacterized protein</fullName>
    </submittedName>
</protein>
<organism evidence="1 2">
    <name type="scientific">Leptospira inadai serovar Lyme str. 10</name>
    <dbReference type="NCBI Taxonomy" id="1049790"/>
    <lineage>
        <taxon>Bacteria</taxon>
        <taxon>Pseudomonadati</taxon>
        <taxon>Spirochaetota</taxon>
        <taxon>Spirochaetia</taxon>
        <taxon>Leptospirales</taxon>
        <taxon>Leptospiraceae</taxon>
        <taxon>Leptospira</taxon>
    </lineage>
</organism>
<reference evidence="1 2" key="1">
    <citation type="submission" date="2013-05" db="EMBL/GenBank/DDBJ databases">
        <authorList>
            <person name="Harkins D.M."/>
            <person name="Durkin A.S."/>
            <person name="Brinkac L.M."/>
            <person name="Haft D.H."/>
            <person name="Selengut J.D."/>
            <person name="Sanka R."/>
            <person name="DePew J."/>
            <person name="Purushe J."/>
            <person name="Hartskeerl R.A."/>
            <person name="Ahmed A."/>
            <person name="van der Linden H."/>
            <person name="Goris M.G.A."/>
            <person name="Vinetz J.M."/>
            <person name="Sutton G.G."/>
            <person name="Nierman W.C."/>
            <person name="Fouts D.E."/>
        </authorList>
    </citation>
    <scope>NUCLEOTIDE SEQUENCE [LARGE SCALE GENOMIC DNA]</scope>
    <source>
        <strain evidence="1 2">10</strain>
    </source>
</reference>
<gene>
    <name evidence="1" type="ORF">LEP1GSC047_0267</name>
</gene>